<reference evidence="1 2" key="1">
    <citation type="submission" date="2018-08" db="EMBL/GenBank/DDBJ databases">
        <title>Isolation, diversity and antifungal activity of Actinobacteria from cow dung.</title>
        <authorList>
            <person name="Ling L."/>
        </authorList>
    </citation>
    <scope>NUCLEOTIDE SEQUENCE [LARGE SCALE GENOMIC DNA]</scope>
    <source>
        <strain evidence="1 2">NEAU-LLE</strain>
    </source>
</reference>
<proteinExistence type="predicted"/>
<comment type="caution">
    <text evidence="1">The sequence shown here is derived from an EMBL/GenBank/DDBJ whole genome shotgun (WGS) entry which is preliminary data.</text>
</comment>
<accession>A0A371NVD9</accession>
<evidence type="ECO:0000313" key="1">
    <source>
        <dbReference type="EMBL" id="REJ06386.1"/>
    </source>
</evidence>
<sequence length="347" mass="35876">MSRAGRDRLVTVAVTLIISVTATVLVGALMLSAQIPPSLAASKQPERVKITTQEYFDPQQVDVTVEAPPDLSARVARDGIVTAFGCSAGEVWKSGTSHISVDGSPLLAFHTSTPLWRDLEPGARGADVDAVKAELARLGQRVSSASALRRVDVSSMRALAQKAGADSSFDVISPTDLVWIPAAEIAPKSCDVTVGQRVSVDTAVMSSASPATVSITPLQKMLHGSRVLKADQVELPVTDKLTLADPKDASDLLSTASYRAAAQSASAPGIPVTLTAVLALAEPVTVSVLPPAAVRAESLTAGCIASDQGVVPVTIVASDLGRTLVVFDPSTRTPASTASLTPPRRCS</sequence>
<dbReference type="EMBL" id="QUAB01000035">
    <property type="protein sequence ID" value="REJ06386.1"/>
    <property type="molecule type" value="Genomic_DNA"/>
</dbReference>
<name>A0A371NVD9_9MICO</name>
<gene>
    <name evidence="1" type="ORF">DY023_06295</name>
</gene>
<evidence type="ECO:0008006" key="3">
    <source>
        <dbReference type="Google" id="ProtNLM"/>
    </source>
</evidence>
<keyword evidence="2" id="KW-1185">Reference proteome</keyword>
<protein>
    <recommendedName>
        <fullName evidence="3">Peptidoglycan binding domain-containing protein</fullName>
    </recommendedName>
</protein>
<evidence type="ECO:0000313" key="2">
    <source>
        <dbReference type="Proteomes" id="UP000262172"/>
    </source>
</evidence>
<organism evidence="1 2">
    <name type="scientific">Microbacterium bovistercoris</name>
    <dbReference type="NCBI Taxonomy" id="2293570"/>
    <lineage>
        <taxon>Bacteria</taxon>
        <taxon>Bacillati</taxon>
        <taxon>Actinomycetota</taxon>
        <taxon>Actinomycetes</taxon>
        <taxon>Micrococcales</taxon>
        <taxon>Microbacteriaceae</taxon>
        <taxon>Microbacterium</taxon>
    </lineage>
</organism>
<dbReference type="Proteomes" id="UP000262172">
    <property type="component" value="Unassembled WGS sequence"/>
</dbReference>
<dbReference type="AlphaFoldDB" id="A0A371NVD9"/>